<sequence length="466" mass="53446">MNRRPSSIPWNAMAVVDITTASEYGPPGARIHGSKSYLTCVLVKNGHYLLVQCPFFKVMPVDEFNTLPRHARLRVLREEAEMDVIRLRQVAAVIDTINFDQFHFAVLVTDETVGPLRLVGQAVDDRIKAPSEEWIPRVPEYELEFLEWENDKIRCVWQDKHVDFYTTLAFVRRWMTPHIINMLYQMEKHGLDITPEALAFITRRGEIVGIIVETIEGELLEKGDRGLLSHAIAELHRSGIVYQAQINDTTVRIHDKKLRFISGLHCFVDHKFLKPSEIDEYESMTWSEVKQFFDALPRDPGLYCRKIARRRPTIINYPVSPEHLVVEIEFLLPSFNSSSFVDHLAKKIGQTKKKKKVQHKTPIKPESGRLLLSDSSGASTSRVVALRKTSFHPYRGINGSRRTVLLLSDHDDSRASDASAVAFEDLEFSGVSRTRARAFSIDSDQTVVGMVDDDEERWKENSKTFW</sequence>
<evidence type="ECO:0000313" key="1">
    <source>
        <dbReference type="EMBL" id="KAF5381523.1"/>
    </source>
</evidence>
<protein>
    <submittedName>
        <fullName evidence="1">Uncharacterized protein</fullName>
    </submittedName>
</protein>
<dbReference type="EMBL" id="JAACJN010000057">
    <property type="protein sequence ID" value="KAF5381523.1"/>
    <property type="molecule type" value="Genomic_DNA"/>
</dbReference>
<reference evidence="1 2" key="1">
    <citation type="journal article" date="2020" name="ISME J.">
        <title>Uncovering the hidden diversity of litter-decomposition mechanisms in mushroom-forming fungi.</title>
        <authorList>
            <person name="Floudas D."/>
            <person name="Bentzer J."/>
            <person name="Ahren D."/>
            <person name="Johansson T."/>
            <person name="Persson P."/>
            <person name="Tunlid A."/>
        </authorList>
    </citation>
    <scope>NUCLEOTIDE SEQUENCE [LARGE SCALE GENOMIC DNA]</scope>
    <source>
        <strain evidence="1 2">CBS 406.79</strain>
    </source>
</reference>
<gene>
    <name evidence="1" type="ORF">D9757_008160</name>
</gene>
<organism evidence="1 2">
    <name type="scientific">Collybiopsis confluens</name>
    <dbReference type="NCBI Taxonomy" id="2823264"/>
    <lineage>
        <taxon>Eukaryota</taxon>
        <taxon>Fungi</taxon>
        <taxon>Dikarya</taxon>
        <taxon>Basidiomycota</taxon>
        <taxon>Agaricomycotina</taxon>
        <taxon>Agaricomycetes</taxon>
        <taxon>Agaricomycetidae</taxon>
        <taxon>Agaricales</taxon>
        <taxon>Marasmiineae</taxon>
        <taxon>Omphalotaceae</taxon>
        <taxon>Collybiopsis</taxon>
    </lineage>
</organism>
<dbReference type="OrthoDB" id="2874131at2759"/>
<comment type="caution">
    <text evidence="1">The sequence shown here is derived from an EMBL/GenBank/DDBJ whole genome shotgun (WGS) entry which is preliminary data.</text>
</comment>
<keyword evidence="2" id="KW-1185">Reference proteome</keyword>
<name>A0A8H5HDT9_9AGAR</name>
<accession>A0A8H5HDT9</accession>
<proteinExistence type="predicted"/>
<dbReference type="Proteomes" id="UP000518752">
    <property type="component" value="Unassembled WGS sequence"/>
</dbReference>
<evidence type="ECO:0000313" key="2">
    <source>
        <dbReference type="Proteomes" id="UP000518752"/>
    </source>
</evidence>
<dbReference type="AlphaFoldDB" id="A0A8H5HDT9"/>